<name>A0A0F9APQ9_9ZZZZ</name>
<dbReference type="SUPFAM" id="SSF52540">
    <property type="entry name" value="P-loop containing nucleoside triphosphate hydrolases"/>
    <property type="match status" value="1"/>
</dbReference>
<organism evidence="1">
    <name type="scientific">marine sediment metagenome</name>
    <dbReference type="NCBI Taxonomy" id="412755"/>
    <lineage>
        <taxon>unclassified sequences</taxon>
        <taxon>metagenomes</taxon>
        <taxon>ecological metagenomes</taxon>
    </lineage>
</organism>
<gene>
    <name evidence="1" type="ORF">LCGC14_2886120</name>
</gene>
<evidence type="ECO:0008006" key="2">
    <source>
        <dbReference type="Google" id="ProtNLM"/>
    </source>
</evidence>
<sequence length="74" mass="8408">TENPYNQVNITIIGNLAARKIPVLIAANKIDLKRAQIKKIESAFPEYKVIGISAKYGKNLDKFYESIFKLIKKI</sequence>
<proteinExistence type="predicted"/>
<dbReference type="AlphaFoldDB" id="A0A0F9APQ9"/>
<protein>
    <recommendedName>
        <fullName evidence="2">OBG-type G domain-containing protein</fullName>
    </recommendedName>
</protein>
<dbReference type="InterPro" id="IPR027417">
    <property type="entry name" value="P-loop_NTPase"/>
</dbReference>
<feature type="non-terminal residue" evidence="1">
    <location>
        <position position="1"/>
    </location>
</feature>
<evidence type="ECO:0000313" key="1">
    <source>
        <dbReference type="EMBL" id="KKK74201.1"/>
    </source>
</evidence>
<accession>A0A0F9APQ9</accession>
<dbReference type="Gene3D" id="3.40.50.300">
    <property type="entry name" value="P-loop containing nucleotide triphosphate hydrolases"/>
    <property type="match status" value="1"/>
</dbReference>
<reference evidence="1" key="1">
    <citation type="journal article" date="2015" name="Nature">
        <title>Complex archaea that bridge the gap between prokaryotes and eukaryotes.</title>
        <authorList>
            <person name="Spang A."/>
            <person name="Saw J.H."/>
            <person name="Jorgensen S.L."/>
            <person name="Zaremba-Niedzwiedzka K."/>
            <person name="Martijn J."/>
            <person name="Lind A.E."/>
            <person name="van Eijk R."/>
            <person name="Schleper C."/>
            <person name="Guy L."/>
            <person name="Ettema T.J."/>
        </authorList>
    </citation>
    <scope>NUCLEOTIDE SEQUENCE</scope>
</reference>
<dbReference type="EMBL" id="LAZR01056437">
    <property type="protein sequence ID" value="KKK74201.1"/>
    <property type="molecule type" value="Genomic_DNA"/>
</dbReference>
<comment type="caution">
    <text evidence="1">The sequence shown here is derived from an EMBL/GenBank/DDBJ whole genome shotgun (WGS) entry which is preliminary data.</text>
</comment>